<proteinExistence type="predicted"/>
<keyword evidence="3" id="KW-1185">Reference proteome</keyword>
<name>A0ABY5HSS9_9SPIR</name>
<feature type="transmembrane region" description="Helical" evidence="1">
    <location>
        <begin position="12"/>
        <end position="32"/>
    </location>
</feature>
<protein>
    <submittedName>
        <fullName evidence="2">Uncharacterized protein</fullName>
    </submittedName>
</protein>
<gene>
    <name evidence="2" type="ORF">E4N76_00500</name>
</gene>
<sequence length="42" mass="4820">MKIKNYKLKQTLIIVSSILTLLILGSIGFFILKIKLKLGRFI</sequence>
<dbReference type="Proteomes" id="UP001059401">
    <property type="component" value="Chromosome"/>
</dbReference>
<evidence type="ECO:0000256" key="1">
    <source>
        <dbReference type="SAM" id="Phobius"/>
    </source>
</evidence>
<organism evidence="2 3">
    <name type="scientific">Treponema putidum</name>
    <dbReference type="NCBI Taxonomy" id="221027"/>
    <lineage>
        <taxon>Bacteria</taxon>
        <taxon>Pseudomonadati</taxon>
        <taxon>Spirochaetota</taxon>
        <taxon>Spirochaetia</taxon>
        <taxon>Spirochaetales</taxon>
        <taxon>Treponemataceae</taxon>
        <taxon>Treponema</taxon>
    </lineage>
</organism>
<dbReference type="EMBL" id="CP038802">
    <property type="protein sequence ID" value="UTY27629.1"/>
    <property type="molecule type" value="Genomic_DNA"/>
</dbReference>
<keyword evidence="1" id="KW-1133">Transmembrane helix</keyword>
<accession>A0ABY5HSS9</accession>
<keyword evidence="1" id="KW-0472">Membrane</keyword>
<reference evidence="2" key="1">
    <citation type="submission" date="2019-04" db="EMBL/GenBank/DDBJ databases">
        <title>Whole genome sequencing of oral phylogroup 2 treponemes.</title>
        <authorList>
            <person name="Chan Y."/>
            <person name="Zeng H.H."/>
            <person name="Yu X.L."/>
            <person name="Leung W.K."/>
            <person name="Watt R.M."/>
        </authorList>
    </citation>
    <scope>NUCLEOTIDE SEQUENCE</scope>
    <source>
        <strain evidence="2">OMZ 847</strain>
    </source>
</reference>
<evidence type="ECO:0000313" key="2">
    <source>
        <dbReference type="EMBL" id="UTY27629.1"/>
    </source>
</evidence>
<keyword evidence="1" id="KW-0812">Transmembrane</keyword>
<evidence type="ECO:0000313" key="3">
    <source>
        <dbReference type="Proteomes" id="UP001059401"/>
    </source>
</evidence>